<dbReference type="SUPFAM" id="SSF54665">
    <property type="entry name" value="CO dehydrogenase molybdoprotein N-domain-like"/>
    <property type="match status" value="1"/>
</dbReference>
<dbReference type="Gene3D" id="3.90.1170.50">
    <property type="entry name" value="Aldehyde oxidase/xanthine dehydrogenase, a/b hammerhead"/>
    <property type="match status" value="1"/>
</dbReference>
<comment type="cofactor">
    <cofactor evidence="1">
        <name>Mo-molybdopterin cytosine dinucleotide</name>
        <dbReference type="ChEBI" id="CHEBI:71308"/>
    </cofactor>
</comment>
<keyword evidence="3" id="KW-0560">Oxidoreductase</keyword>
<keyword evidence="4" id="KW-1185">Reference proteome</keyword>
<dbReference type="Proteomes" id="UP000315010">
    <property type="component" value="Unassembled WGS sequence"/>
</dbReference>
<dbReference type="OrthoDB" id="221297at2"/>
<comment type="caution">
    <text evidence="3">The sequence shown here is derived from an EMBL/GenBank/DDBJ whole genome shotgun (WGS) entry which is preliminary data.</text>
</comment>
<dbReference type="RefSeq" id="WP_146395377.1">
    <property type="nucleotide sequence ID" value="NZ_SJPJ01000001.1"/>
</dbReference>
<reference evidence="3 4" key="1">
    <citation type="submission" date="2019-02" db="EMBL/GenBank/DDBJ databases">
        <title>Deep-cultivation of Planctomycetes and their phenomic and genomic characterization uncovers novel biology.</title>
        <authorList>
            <person name="Wiegand S."/>
            <person name="Jogler M."/>
            <person name="Boedeker C."/>
            <person name="Pinto D."/>
            <person name="Vollmers J."/>
            <person name="Rivas-Marin E."/>
            <person name="Kohn T."/>
            <person name="Peeters S.H."/>
            <person name="Heuer A."/>
            <person name="Rast P."/>
            <person name="Oberbeckmann S."/>
            <person name="Bunk B."/>
            <person name="Jeske O."/>
            <person name="Meyerdierks A."/>
            <person name="Storesund J.E."/>
            <person name="Kallscheuer N."/>
            <person name="Luecker S."/>
            <person name="Lage O.M."/>
            <person name="Pohl T."/>
            <person name="Merkel B.J."/>
            <person name="Hornburger P."/>
            <person name="Mueller R.-W."/>
            <person name="Bruemmer F."/>
            <person name="Labrenz M."/>
            <person name="Spormann A.M."/>
            <person name="Op Den Camp H."/>
            <person name="Overmann J."/>
            <person name="Amann R."/>
            <person name="Jetten M.S.M."/>
            <person name="Mascher T."/>
            <person name="Medema M.H."/>
            <person name="Devos D.P."/>
            <person name="Kaster A.-K."/>
            <person name="Ovreas L."/>
            <person name="Rohde M."/>
            <person name="Galperin M.Y."/>
            <person name="Jogler C."/>
        </authorList>
    </citation>
    <scope>NUCLEOTIDE SEQUENCE [LARGE SCALE GENOMIC DNA]</scope>
    <source>
        <strain evidence="3 4">CA13</strain>
    </source>
</reference>
<dbReference type="PANTHER" id="PTHR45444:SF3">
    <property type="entry name" value="XANTHINE DEHYDROGENASE"/>
    <property type="match status" value="1"/>
</dbReference>
<dbReference type="InterPro" id="IPR008274">
    <property type="entry name" value="AldOxase/xan_DH_MoCoBD1"/>
</dbReference>
<dbReference type="InterPro" id="IPR000674">
    <property type="entry name" value="Ald_Oxase/Xan_DH_a/b"/>
</dbReference>
<dbReference type="Pfam" id="PF01315">
    <property type="entry name" value="Ald_Xan_dh_C"/>
    <property type="match status" value="1"/>
</dbReference>
<dbReference type="GO" id="GO:0030151">
    <property type="term" value="F:molybdenum ion binding"/>
    <property type="evidence" value="ECO:0007669"/>
    <property type="project" value="InterPro"/>
</dbReference>
<dbReference type="InterPro" id="IPR014309">
    <property type="entry name" value="Xanthine_DH_Mopterin-bd_su"/>
</dbReference>
<evidence type="ECO:0000313" key="4">
    <source>
        <dbReference type="Proteomes" id="UP000315010"/>
    </source>
</evidence>
<dbReference type="InterPro" id="IPR036856">
    <property type="entry name" value="Ald_Oxase/Xan_DH_a/b_sf"/>
</dbReference>
<gene>
    <name evidence="3" type="primary">mop</name>
    <name evidence="3" type="ORF">CA13_17470</name>
</gene>
<dbReference type="SMART" id="SM01008">
    <property type="entry name" value="Ald_Xan_dh_C"/>
    <property type="match status" value="1"/>
</dbReference>
<dbReference type="FunFam" id="3.30.365.10:FF:000001">
    <property type="entry name" value="Xanthine dehydrogenase oxidase"/>
    <property type="match status" value="1"/>
</dbReference>
<evidence type="ECO:0000313" key="3">
    <source>
        <dbReference type="EMBL" id="TWT80334.1"/>
    </source>
</evidence>
<dbReference type="AlphaFoldDB" id="A0A5C5YZ61"/>
<dbReference type="Pfam" id="PF02738">
    <property type="entry name" value="MoCoBD_1"/>
    <property type="match status" value="1"/>
</dbReference>
<evidence type="ECO:0000259" key="2">
    <source>
        <dbReference type="SMART" id="SM01008"/>
    </source>
</evidence>
<dbReference type="NCBIfam" id="TIGR02965">
    <property type="entry name" value="xanthine_xdhB"/>
    <property type="match status" value="1"/>
</dbReference>
<dbReference type="Gene3D" id="3.30.365.10">
    <property type="entry name" value="Aldehyde oxidase/xanthine dehydrogenase, molybdopterin binding domain"/>
    <property type="match status" value="4"/>
</dbReference>
<dbReference type="InterPro" id="IPR046867">
    <property type="entry name" value="AldOxase/xan_DH_MoCoBD2"/>
</dbReference>
<protein>
    <submittedName>
        <fullName evidence="3">Aldehyde oxidoreductase</fullName>
        <ecNumber evidence="3">1.2.99.7</ecNumber>
    </submittedName>
</protein>
<dbReference type="SUPFAM" id="SSF56003">
    <property type="entry name" value="Molybdenum cofactor-binding domain"/>
    <property type="match status" value="1"/>
</dbReference>
<dbReference type="PANTHER" id="PTHR45444">
    <property type="entry name" value="XANTHINE DEHYDROGENASE"/>
    <property type="match status" value="1"/>
</dbReference>
<proteinExistence type="predicted"/>
<dbReference type="InterPro" id="IPR037165">
    <property type="entry name" value="AldOxase/xan_DH_Mopterin-bd_sf"/>
</dbReference>
<sequence length="783" mass="84776">MNTDSSKTAERILGGTAVGKSIPHDSAVGHVTGAASYIDDLPCRVDELFVGFVGSPVANGTIKSIDISKAIDAQGVACVLTSKDVGPHNIFGPLFCDEPFLADKELLYVGQPVVVIAAETEQALAEARNLVTIEAEPENPIFSIDDAIASEHFIGPTRRIKRGHPIKAIAGATHQLSGEFRIAGQEHFYLESQAAVAFPGEQNQLVVHSSTQNTTEIQTMVAEVLGLSMHQVVCICKRMGGAFGGKETQAVIPALMASLVAQRTGRAARIVYDKDTDMCVTGKRHPYRCNWHVGFESDGTIVGLKVDFFSDGGSAADLSTSVMERTLLHAENAYYIEDIEINGRVCRTNFPPNTAFRGFGGPQAIASMENIIERVAEKLKIDSLDLRLINVYGDTDRNVTPYGQLYTGNHLTEIMTTLAETSNYRDRIAGLDQKNKNDSLRLHGITMTPVKFGISFTTKFLNQANALINVYTDGTVQVSTGGTEMGQGLNTKIRQLVADEFGIPFPSVIVMPTSTEKNNNTSPTAASAGTDLNGAAAVDGCRIIKSRLANFAAELLASPKDGLIPSPEHIAFTDGMVRDRRQPNAGMTFAELTRKARMERIDLGARGFYKTPGVDFNRETGRGNPFLYYTQGAAVAEVSIDRFTGELSVERVDLLMDIGKSINPKVDMGQITGGFIQGMGWVTAESLVYDDGGRLLTHSPTTYKIPAITDLPIDFRCAMFPNDDNLHCVRRSKAVGEPPLMLGIAVWAAVKNALTYLPSEKDPNLKLPATGEEILRCLTEMEC</sequence>
<dbReference type="GO" id="GO:0033727">
    <property type="term" value="F:aldehyde dehydrogenase (FAD-independent) activity"/>
    <property type="evidence" value="ECO:0007669"/>
    <property type="project" value="UniProtKB-EC"/>
</dbReference>
<evidence type="ECO:0000256" key="1">
    <source>
        <dbReference type="ARBA" id="ARBA00053029"/>
    </source>
</evidence>
<dbReference type="EC" id="1.2.99.7" evidence="3"/>
<dbReference type="GO" id="GO:0005506">
    <property type="term" value="F:iron ion binding"/>
    <property type="evidence" value="ECO:0007669"/>
    <property type="project" value="InterPro"/>
</dbReference>
<organism evidence="3 4">
    <name type="scientific">Novipirellula herctigrandis</name>
    <dbReference type="NCBI Taxonomy" id="2527986"/>
    <lineage>
        <taxon>Bacteria</taxon>
        <taxon>Pseudomonadati</taxon>
        <taxon>Planctomycetota</taxon>
        <taxon>Planctomycetia</taxon>
        <taxon>Pirellulales</taxon>
        <taxon>Pirellulaceae</taxon>
        <taxon>Novipirellula</taxon>
    </lineage>
</organism>
<name>A0A5C5YZ61_9BACT</name>
<dbReference type="EMBL" id="SJPJ01000001">
    <property type="protein sequence ID" value="TWT80334.1"/>
    <property type="molecule type" value="Genomic_DNA"/>
</dbReference>
<dbReference type="InterPro" id="IPR016208">
    <property type="entry name" value="Ald_Oxase/xanthine_DH-like"/>
</dbReference>
<accession>A0A5C5YZ61</accession>
<dbReference type="Pfam" id="PF20256">
    <property type="entry name" value="MoCoBD_2"/>
    <property type="match status" value="1"/>
</dbReference>
<feature type="domain" description="Aldehyde oxidase/xanthine dehydrogenase a/b hammerhead" evidence="2">
    <location>
        <begin position="32"/>
        <end position="139"/>
    </location>
</feature>